<dbReference type="Proteomes" id="UP001595907">
    <property type="component" value="Unassembled WGS sequence"/>
</dbReference>
<dbReference type="RefSeq" id="WP_379707586.1">
    <property type="nucleotide sequence ID" value="NZ_JBHSCZ010000001.1"/>
</dbReference>
<evidence type="ECO:0000313" key="2">
    <source>
        <dbReference type="Proteomes" id="UP001595907"/>
    </source>
</evidence>
<accession>A0ABV8QR06</accession>
<dbReference type="EMBL" id="JBHSCZ010000001">
    <property type="protein sequence ID" value="MFC4262226.1"/>
    <property type="molecule type" value="Genomic_DNA"/>
</dbReference>
<reference evidence="2" key="1">
    <citation type="journal article" date="2019" name="Int. J. Syst. Evol. Microbiol.">
        <title>The Global Catalogue of Microorganisms (GCM) 10K type strain sequencing project: providing services to taxonomists for standard genome sequencing and annotation.</title>
        <authorList>
            <consortium name="The Broad Institute Genomics Platform"/>
            <consortium name="The Broad Institute Genome Sequencing Center for Infectious Disease"/>
            <person name="Wu L."/>
            <person name="Ma J."/>
        </authorList>
    </citation>
    <scope>NUCLEOTIDE SEQUENCE [LARGE SCALE GENOMIC DNA]</scope>
    <source>
        <strain evidence="2">CECT 8289</strain>
    </source>
</reference>
<sequence>MTTISEKAYINTDAQNIGAGYDHTVANFNFTKRPTESVKFFTLKIAQARETKLNGPLVLKVTMTNLPGFSPLPANAITVTDITVPASTDPLIVFPVFFTVNKAALNVNDDYAVNFKLTSANQGAISSFDSDIDVWINYSDFNFNLTSTFNASDITANYTYKSSVVDPANQFGINNLKTEYLMEITPNVVEYADQYVYALAGAVNPNLEVNNLVTGARTALFRPRFTLNATGQVTAVTQSTLSAPSTAITNLALDPTGVNAFVYTSNNNRTLKVKYTFTLTTTINGVVTPRTVRVSEEFSYDPDQIYF</sequence>
<evidence type="ECO:0000313" key="1">
    <source>
        <dbReference type="EMBL" id="MFC4262226.1"/>
    </source>
</evidence>
<keyword evidence="2" id="KW-1185">Reference proteome</keyword>
<evidence type="ECO:0008006" key="3">
    <source>
        <dbReference type="Google" id="ProtNLM"/>
    </source>
</evidence>
<organism evidence="1 2">
    <name type="scientific">Ferruginibacter yonginensis</name>
    <dbReference type="NCBI Taxonomy" id="1310416"/>
    <lineage>
        <taxon>Bacteria</taxon>
        <taxon>Pseudomonadati</taxon>
        <taxon>Bacteroidota</taxon>
        <taxon>Chitinophagia</taxon>
        <taxon>Chitinophagales</taxon>
        <taxon>Chitinophagaceae</taxon>
        <taxon>Ferruginibacter</taxon>
    </lineage>
</organism>
<protein>
    <recommendedName>
        <fullName evidence="3">DUF1735 domain-containing protein</fullName>
    </recommendedName>
</protein>
<comment type="caution">
    <text evidence="1">The sequence shown here is derived from an EMBL/GenBank/DDBJ whole genome shotgun (WGS) entry which is preliminary data.</text>
</comment>
<proteinExistence type="predicted"/>
<name>A0ABV8QR06_9BACT</name>
<gene>
    <name evidence="1" type="ORF">ACFOWM_05025</name>
</gene>